<proteinExistence type="predicted"/>
<comment type="caution">
    <text evidence="1">The sequence shown here is derived from an EMBL/GenBank/DDBJ whole genome shotgun (WGS) entry which is preliminary data.</text>
</comment>
<keyword evidence="2" id="KW-1185">Reference proteome</keyword>
<dbReference type="OrthoDB" id="162969at2759"/>
<reference evidence="1" key="1">
    <citation type="submission" date="2021-03" db="EMBL/GenBank/DDBJ databases">
        <title>Evolutionary innovations through gain and loss of genes in the ectomycorrhizal Boletales.</title>
        <authorList>
            <person name="Wu G."/>
            <person name="Miyauchi S."/>
            <person name="Morin E."/>
            <person name="Yang Z.-L."/>
            <person name="Xu J."/>
            <person name="Martin F.M."/>
        </authorList>
    </citation>
    <scope>NUCLEOTIDE SEQUENCE</scope>
    <source>
        <strain evidence="1">BR01</strain>
    </source>
</reference>
<dbReference type="EMBL" id="JAGFBS010000018">
    <property type="protein sequence ID" value="KAG6374264.1"/>
    <property type="molecule type" value="Genomic_DNA"/>
</dbReference>
<dbReference type="Proteomes" id="UP000683000">
    <property type="component" value="Unassembled WGS sequence"/>
</dbReference>
<sequence>MSINELLNPATESYNMFDAMDEDIYESVMHAKALWDSGSNDDNNNNESGGEPTPTRMEALQAVLTLRRYVNIFNNPLSQKLEMTLGSFGQQTRVIEMQGKADTRIADYLSRVALQLLEIISMGIEVPG</sequence>
<evidence type="ECO:0000313" key="2">
    <source>
        <dbReference type="Proteomes" id="UP000683000"/>
    </source>
</evidence>
<dbReference type="AlphaFoldDB" id="A0A8I2YLU4"/>
<protein>
    <submittedName>
        <fullName evidence="1">Uncharacterized protein</fullName>
    </submittedName>
</protein>
<gene>
    <name evidence="1" type="ORF">JVT61DRAFT_4281</name>
</gene>
<name>A0A8I2YLU4_9AGAM</name>
<evidence type="ECO:0000313" key="1">
    <source>
        <dbReference type="EMBL" id="KAG6374264.1"/>
    </source>
</evidence>
<organism evidence="1 2">
    <name type="scientific">Boletus reticuloceps</name>
    <dbReference type="NCBI Taxonomy" id="495285"/>
    <lineage>
        <taxon>Eukaryota</taxon>
        <taxon>Fungi</taxon>
        <taxon>Dikarya</taxon>
        <taxon>Basidiomycota</taxon>
        <taxon>Agaricomycotina</taxon>
        <taxon>Agaricomycetes</taxon>
        <taxon>Agaricomycetidae</taxon>
        <taxon>Boletales</taxon>
        <taxon>Boletineae</taxon>
        <taxon>Boletaceae</taxon>
        <taxon>Boletoideae</taxon>
        <taxon>Boletus</taxon>
    </lineage>
</organism>
<accession>A0A8I2YLU4</accession>